<dbReference type="GO" id="GO:0008270">
    <property type="term" value="F:zinc ion binding"/>
    <property type="evidence" value="ECO:0007669"/>
    <property type="project" value="UniProtKB-KW"/>
</dbReference>
<evidence type="ECO:0000256" key="2">
    <source>
        <dbReference type="ARBA" id="ARBA00022833"/>
    </source>
</evidence>
<proteinExistence type="predicted"/>
<dbReference type="PANTHER" id="PTHR46569:SF1">
    <property type="entry name" value="E3 UBIQUITIN-PROTEIN LIGASE RFWD3-RELATED"/>
    <property type="match status" value="1"/>
</dbReference>
<dbReference type="InterPro" id="IPR013083">
    <property type="entry name" value="Znf_RING/FYVE/PHD"/>
</dbReference>
<feature type="coiled-coil region" evidence="4">
    <location>
        <begin position="190"/>
        <end position="238"/>
    </location>
</feature>
<keyword evidence="1 3" id="KW-0479">Metal-binding</keyword>
<evidence type="ECO:0000313" key="7">
    <source>
        <dbReference type="Proteomes" id="UP000050640"/>
    </source>
</evidence>
<organism evidence="7 8">
    <name type="scientific">Elaeophora elaphi</name>
    <dbReference type="NCBI Taxonomy" id="1147741"/>
    <lineage>
        <taxon>Eukaryota</taxon>
        <taxon>Metazoa</taxon>
        <taxon>Ecdysozoa</taxon>
        <taxon>Nematoda</taxon>
        <taxon>Chromadorea</taxon>
        <taxon>Rhabditida</taxon>
        <taxon>Spirurina</taxon>
        <taxon>Spiruromorpha</taxon>
        <taxon>Filarioidea</taxon>
        <taxon>Onchocercidae</taxon>
        <taxon>Elaeophora</taxon>
    </lineage>
</organism>
<feature type="domain" description="RING-type" evidence="6">
    <location>
        <begin position="7"/>
        <end position="47"/>
    </location>
</feature>
<keyword evidence="4" id="KW-0175">Coiled coil</keyword>
<evidence type="ECO:0000259" key="6">
    <source>
        <dbReference type="PROSITE" id="PS50089"/>
    </source>
</evidence>
<dbReference type="STRING" id="1147741.A0A0R3RTL5"/>
<dbReference type="Proteomes" id="UP000050640">
    <property type="component" value="Unplaced"/>
</dbReference>
<dbReference type="GO" id="GO:0016567">
    <property type="term" value="P:protein ubiquitination"/>
    <property type="evidence" value="ECO:0007669"/>
    <property type="project" value="TreeGrafter"/>
</dbReference>
<dbReference type="GO" id="GO:0031297">
    <property type="term" value="P:replication fork processing"/>
    <property type="evidence" value="ECO:0007669"/>
    <property type="project" value="TreeGrafter"/>
</dbReference>
<keyword evidence="2" id="KW-0862">Zinc</keyword>
<feature type="region of interest" description="Disordered" evidence="5">
    <location>
        <begin position="374"/>
        <end position="394"/>
    </location>
</feature>
<dbReference type="GO" id="GO:0061630">
    <property type="term" value="F:ubiquitin protein ligase activity"/>
    <property type="evidence" value="ECO:0007669"/>
    <property type="project" value="TreeGrafter"/>
</dbReference>
<dbReference type="WBParaSite" id="EEL_0000530501-mRNA-1">
    <property type="protein sequence ID" value="EEL_0000530501-mRNA-1"/>
    <property type="gene ID" value="EEL_0000530501"/>
</dbReference>
<reference evidence="8" key="1">
    <citation type="submission" date="2017-02" db="UniProtKB">
        <authorList>
            <consortium name="WormBaseParasite"/>
        </authorList>
    </citation>
    <scope>IDENTIFICATION</scope>
</reference>
<keyword evidence="1 3" id="KW-0863">Zinc-finger</keyword>
<dbReference type="PROSITE" id="PS50089">
    <property type="entry name" value="ZF_RING_2"/>
    <property type="match status" value="1"/>
</dbReference>
<name>A0A0R3RTL5_9BILA</name>
<sequence>MAQQLQCLICLDALSLNESAAVHCGHTFHLHCILQWLERCKTCPVCRKKATARDLIRQLFFQLEEKNFNNDSSDPLEIHNELQNALDNLEKEKQATAKAKSEATVYLAANLLLNEKVANLESVSRLNMQQIEHLEGLVTKHLDTEKELQKYRKRLQATAFYKLLSSVKDEPVLEIDKYIANEGLEVKRFVALLRRQLKDAMKTIENQKEDLQENRKKISELQKKLSEHKNLNVALKKELASTYADPSQTVMNAALKEIIAFSPTQHSFSPFDGDDRKVFSAALIASTYKSTSGNSAQMEKIHETTPIRRKLEIPVFRDEAESLMGKASKNSSQTDIEDDIEEVFVPPIIRRCATTQSPGTLCRTLTVKRNRGIKNRESLKKRSSPVQHHKKKEARCSRYHDLKNDTIIID</sequence>
<evidence type="ECO:0000256" key="3">
    <source>
        <dbReference type="PROSITE-ProRule" id="PRU00175"/>
    </source>
</evidence>
<dbReference type="SMART" id="SM00184">
    <property type="entry name" value="RING"/>
    <property type="match status" value="1"/>
</dbReference>
<evidence type="ECO:0000313" key="8">
    <source>
        <dbReference type="WBParaSite" id="EEL_0000530501-mRNA-1"/>
    </source>
</evidence>
<dbReference type="SUPFAM" id="SSF57850">
    <property type="entry name" value="RING/U-box"/>
    <property type="match status" value="1"/>
</dbReference>
<dbReference type="InterPro" id="IPR052639">
    <property type="entry name" value="TRAIP_ubiq-protein_ligase"/>
</dbReference>
<accession>A0A0R3RTL5</accession>
<dbReference type="Pfam" id="PF13639">
    <property type="entry name" value="zf-RING_2"/>
    <property type="match status" value="1"/>
</dbReference>
<evidence type="ECO:0000256" key="1">
    <source>
        <dbReference type="ARBA" id="ARBA00022771"/>
    </source>
</evidence>
<dbReference type="GO" id="GO:0090734">
    <property type="term" value="C:site of DNA damage"/>
    <property type="evidence" value="ECO:0007669"/>
    <property type="project" value="TreeGrafter"/>
</dbReference>
<dbReference type="PANTHER" id="PTHR46569">
    <property type="entry name" value="E3 UBIQUITIN-PROTEIN LIGASE TRAIP"/>
    <property type="match status" value="1"/>
</dbReference>
<dbReference type="AlphaFoldDB" id="A0A0R3RTL5"/>
<protein>
    <submittedName>
        <fullName evidence="8">RING-type domain-containing protein</fullName>
    </submittedName>
</protein>
<feature type="compositionally biased region" description="Basic residues" evidence="5">
    <location>
        <begin position="381"/>
        <end position="393"/>
    </location>
</feature>
<evidence type="ECO:0000256" key="4">
    <source>
        <dbReference type="SAM" id="Coils"/>
    </source>
</evidence>
<dbReference type="GO" id="GO:0005634">
    <property type="term" value="C:nucleus"/>
    <property type="evidence" value="ECO:0007669"/>
    <property type="project" value="TreeGrafter"/>
</dbReference>
<dbReference type="InterPro" id="IPR001841">
    <property type="entry name" value="Znf_RING"/>
</dbReference>
<dbReference type="Gene3D" id="3.30.40.10">
    <property type="entry name" value="Zinc/RING finger domain, C3HC4 (zinc finger)"/>
    <property type="match status" value="1"/>
</dbReference>
<keyword evidence="7" id="KW-1185">Reference proteome</keyword>
<evidence type="ECO:0000256" key="5">
    <source>
        <dbReference type="SAM" id="MobiDB-lite"/>
    </source>
</evidence>